<dbReference type="PANTHER" id="PTHR28055:SF1">
    <property type="entry name" value="ALTERED INHERITANCE OF MITOCHONDRIA PROTEIN 41, MITOCHONDRIAL"/>
    <property type="match status" value="1"/>
</dbReference>
<organism evidence="1">
    <name type="scientific">hydrocarbon metagenome</name>
    <dbReference type="NCBI Taxonomy" id="938273"/>
    <lineage>
        <taxon>unclassified sequences</taxon>
        <taxon>metagenomes</taxon>
        <taxon>ecological metagenomes</taxon>
    </lineage>
</organism>
<dbReference type="SUPFAM" id="SSF89095">
    <property type="entry name" value="GatB/YqeY motif"/>
    <property type="match status" value="1"/>
</dbReference>
<dbReference type="InterPro" id="IPR003789">
    <property type="entry name" value="Asn/Gln_tRNA_amidoTrase-B-like"/>
</dbReference>
<dbReference type="EMBL" id="LNQE01000936">
    <property type="protein sequence ID" value="KUG22861.1"/>
    <property type="molecule type" value="Genomic_DNA"/>
</dbReference>
<accession>A0A0W8FPJ8</accession>
<dbReference type="Pfam" id="PF09424">
    <property type="entry name" value="YqeY"/>
    <property type="match status" value="1"/>
</dbReference>
<reference evidence="1" key="1">
    <citation type="journal article" date="2015" name="Proc. Natl. Acad. Sci. U.S.A.">
        <title>Networks of energetic and metabolic interactions define dynamics in microbial communities.</title>
        <authorList>
            <person name="Embree M."/>
            <person name="Liu J.K."/>
            <person name="Al-Bassam M.M."/>
            <person name="Zengler K."/>
        </authorList>
    </citation>
    <scope>NUCLEOTIDE SEQUENCE</scope>
</reference>
<protein>
    <submittedName>
        <fullName evidence="1">Transamidase gatb domain protein</fullName>
    </submittedName>
</protein>
<name>A0A0W8FPJ8_9ZZZZ</name>
<dbReference type="Gene3D" id="1.10.10.410">
    <property type="match status" value="1"/>
</dbReference>
<sequence length="148" mass="16588">MDINKRINEEMVVAAKAKDKIRLSAIRMLKTALHNKEIELIRPLTESETLQILSAIVKQRKDSIEQFARGGRTDLVEKEEAELKVVQEFMPVQMTDNDVDNVIRKAIADAGAVSVKDMGKVMKVLMPQLTGKADGKMVGEKVKELLSR</sequence>
<dbReference type="InterPro" id="IPR023168">
    <property type="entry name" value="GatB_Yqey_C_2"/>
</dbReference>
<dbReference type="InterPro" id="IPR042184">
    <property type="entry name" value="YqeY/Aim41_N"/>
</dbReference>
<dbReference type="PANTHER" id="PTHR28055">
    <property type="entry name" value="ALTERED INHERITANCE OF MITOCHONDRIA PROTEIN 41, MITOCHONDRIAL"/>
    <property type="match status" value="1"/>
</dbReference>
<gene>
    <name evidence="1" type="ORF">ASZ90_007355</name>
</gene>
<evidence type="ECO:0000313" key="1">
    <source>
        <dbReference type="EMBL" id="KUG22861.1"/>
    </source>
</evidence>
<comment type="caution">
    <text evidence="1">The sequence shown here is derived from an EMBL/GenBank/DDBJ whole genome shotgun (WGS) entry which is preliminary data.</text>
</comment>
<dbReference type="Gene3D" id="1.10.1510.10">
    <property type="entry name" value="Uncharacterised protein YqeY/AIM41 PF09424, N-terminal domain"/>
    <property type="match status" value="1"/>
</dbReference>
<dbReference type="AlphaFoldDB" id="A0A0W8FPJ8"/>
<dbReference type="InterPro" id="IPR019004">
    <property type="entry name" value="YqeY/Aim41"/>
</dbReference>
<dbReference type="GO" id="GO:0016884">
    <property type="term" value="F:carbon-nitrogen ligase activity, with glutamine as amido-N-donor"/>
    <property type="evidence" value="ECO:0007669"/>
    <property type="project" value="InterPro"/>
</dbReference>
<proteinExistence type="predicted"/>